<dbReference type="Pfam" id="PF00501">
    <property type="entry name" value="AMP-binding"/>
    <property type="match status" value="1"/>
</dbReference>
<protein>
    <submittedName>
        <fullName evidence="7">Amino acid adenylation domain-containing protein</fullName>
    </submittedName>
</protein>
<comment type="caution">
    <text evidence="7">The sequence shown here is derived from an EMBL/GenBank/DDBJ whole genome shotgun (WGS) entry which is preliminary data.</text>
</comment>
<dbReference type="InterPro" id="IPR006162">
    <property type="entry name" value="Ppantetheine_attach_site"/>
</dbReference>
<dbReference type="PROSITE" id="PS50075">
    <property type="entry name" value="CARRIER"/>
    <property type="match status" value="1"/>
</dbReference>
<dbReference type="Gene3D" id="3.40.50.980">
    <property type="match status" value="2"/>
</dbReference>
<organism evidence="7 8">
    <name type="scientific">Allosediminivita pacifica</name>
    <dbReference type="NCBI Taxonomy" id="1267769"/>
    <lineage>
        <taxon>Bacteria</taxon>
        <taxon>Pseudomonadati</taxon>
        <taxon>Pseudomonadota</taxon>
        <taxon>Alphaproteobacteria</taxon>
        <taxon>Rhodobacterales</taxon>
        <taxon>Paracoccaceae</taxon>
        <taxon>Allosediminivita</taxon>
    </lineage>
</organism>
<evidence type="ECO:0000256" key="4">
    <source>
        <dbReference type="ARBA" id="ARBA00022553"/>
    </source>
</evidence>
<dbReference type="Gene3D" id="2.30.38.10">
    <property type="entry name" value="Luciferase, Domain 3"/>
    <property type="match status" value="1"/>
</dbReference>
<reference evidence="7 8" key="1">
    <citation type="submission" date="2018-04" db="EMBL/GenBank/DDBJ databases">
        <title>Genomic Encyclopedia of Archaeal and Bacterial Type Strains, Phase II (KMG-II): from individual species to whole genera.</title>
        <authorList>
            <person name="Goeker M."/>
        </authorList>
    </citation>
    <scope>NUCLEOTIDE SEQUENCE [LARGE SCALE GENOMIC DNA]</scope>
    <source>
        <strain evidence="7 8">DSM 29329</strain>
    </source>
</reference>
<keyword evidence="4" id="KW-0597">Phosphoprotein</keyword>
<dbReference type="NCBIfam" id="TIGR01733">
    <property type="entry name" value="AA-adenyl-dom"/>
    <property type="match status" value="1"/>
</dbReference>
<comment type="cofactor">
    <cofactor evidence="1">
        <name>pantetheine 4'-phosphate</name>
        <dbReference type="ChEBI" id="CHEBI:47942"/>
    </cofactor>
</comment>
<dbReference type="GO" id="GO:0044550">
    <property type="term" value="P:secondary metabolite biosynthetic process"/>
    <property type="evidence" value="ECO:0007669"/>
    <property type="project" value="UniProtKB-ARBA"/>
</dbReference>
<dbReference type="Gene3D" id="3.30.559.30">
    <property type="entry name" value="Nonribosomal peptide synthetase, condensation domain"/>
    <property type="match status" value="1"/>
</dbReference>
<sequence>MTPDELLTEIRSRGSQITVDGEDLRLTGRVGSLTEELRNQIRAQKADVISLLRQEDAAAPALLPKEGQLPVSHFQERLWIIQKLDPKATEYNLVTVWPFGTRFDADTLETALRRVIGRQSVLRTCFRETPTGPVAVLLERDVVPVQHVVLDDLGEQARRAACDEAVGREVARPFDLENAAPIRFTILDFGAEGVALLVAAHHIAIDHWSLSLLRDEILSAAAEGPGYAALGPVLEYADYAGWQRQRLHPSRLGRHLDWWEQTLRGVPDLCAFNADLVPRLGWDGGSQSFLWDEDFSRRLVAFAQSRGATLYMMLLAAAAVALHRETGLEDIVLGSPVALRERREFEQMIGPFVNTQVLRMTVTAETSFAELLDRARDALLDSHPHSHVPFEMVVERVRPARNLNRSPLFQFAVVLQNAAGAPSEPIFGGGAVHDMTWFVRQAGGQVMGAIEYRSDIYLPESVRRLLARLEAILWYAVEQPETPVARIPLVSPEERGILLGNFIPEAVEIDPTPYPQQVARTAKVSPDATAIRHEGHSVSYGDLNRRANRLAHLLSDRGIGRGSVVGLCLDRSPDLIVAMLAVHKAGAAYVPLDPAFPPDRLRYILTDSSARAVITGGDTARALDVPDRVEELPVAEATSDAEAFSDSDPEVGIIPHDTSHLIYTSGSTGQPKGVEITHGALSNLLGALRQEPGMTSEDDVVAATTTVSFDIAAVELQLPLTVGATIELLDREIATNGEALAEALQDRNVTVVQATPSAWRLLLEAGWEGSPEILAISGGEALTRDLADALLARVGRLWNGYGPSETTIYSTGAWIAADGAPVSIGRPVANTRVYLLDEAGDPVPIGMQGEICIGGAGVAKGYIGLPEQTRDRFRPDPFDPAEGARLYRTGDIGRWSSDGRLFHLGRSDHQVKIRGVRIELGEIEAALLSADPIRQAAVVVEDAGNDDRRLVAYVVYEPGEDMTASEVRRHLRATLPRHMLPTVIMDLPALPRTPNGKLDRKALPRPFEQGGPRQSAATPPRPGVEATLAEIWCDVLKVDRVGAEDNFFELGGHSLLTLRVVRQVRERLGIALDPRVLFFKTLRQIAAELSHLQTG</sequence>
<dbReference type="GO" id="GO:0003824">
    <property type="term" value="F:catalytic activity"/>
    <property type="evidence" value="ECO:0007669"/>
    <property type="project" value="InterPro"/>
</dbReference>
<dbReference type="EMBL" id="QBKN01000002">
    <property type="protein sequence ID" value="PTX51974.1"/>
    <property type="molecule type" value="Genomic_DNA"/>
</dbReference>
<accession>A0A2T6B7D8</accession>
<dbReference type="InterPro" id="IPR020845">
    <property type="entry name" value="AMP-binding_CS"/>
</dbReference>
<dbReference type="Gene3D" id="3.30.559.10">
    <property type="entry name" value="Chloramphenicol acetyltransferase-like domain"/>
    <property type="match status" value="1"/>
</dbReference>
<dbReference type="PROSITE" id="PS00455">
    <property type="entry name" value="AMP_BINDING"/>
    <property type="match status" value="1"/>
</dbReference>
<dbReference type="OrthoDB" id="9803968at2"/>
<dbReference type="InterPro" id="IPR045851">
    <property type="entry name" value="AMP-bd_C_sf"/>
</dbReference>
<dbReference type="InterPro" id="IPR000873">
    <property type="entry name" value="AMP-dep_synth/lig_dom"/>
</dbReference>
<dbReference type="PANTHER" id="PTHR45527">
    <property type="entry name" value="NONRIBOSOMAL PEPTIDE SYNTHETASE"/>
    <property type="match status" value="1"/>
</dbReference>
<evidence type="ECO:0000259" key="6">
    <source>
        <dbReference type="PROSITE" id="PS50075"/>
    </source>
</evidence>
<dbReference type="SUPFAM" id="SSF52777">
    <property type="entry name" value="CoA-dependent acyltransferases"/>
    <property type="match status" value="2"/>
</dbReference>
<dbReference type="InterPro" id="IPR023213">
    <property type="entry name" value="CAT-like_dom_sf"/>
</dbReference>
<dbReference type="InterPro" id="IPR044894">
    <property type="entry name" value="TubC_N_sf"/>
</dbReference>
<evidence type="ECO:0000256" key="1">
    <source>
        <dbReference type="ARBA" id="ARBA00001957"/>
    </source>
</evidence>
<evidence type="ECO:0000313" key="8">
    <source>
        <dbReference type="Proteomes" id="UP000244069"/>
    </source>
</evidence>
<dbReference type="Gene3D" id="3.30.300.30">
    <property type="match status" value="1"/>
</dbReference>
<name>A0A2T6B7D8_9RHOB</name>
<dbReference type="InterPro" id="IPR041464">
    <property type="entry name" value="TubC_N"/>
</dbReference>
<proteinExistence type="inferred from homology"/>
<dbReference type="InterPro" id="IPR009081">
    <property type="entry name" value="PP-bd_ACP"/>
</dbReference>
<dbReference type="PANTHER" id="PTHR45527:SF1">
    <property type="entry name" value="FATTY ACID SYNTHASE"/>
    <property type="match status" value="1"/>
</dbReference>
<dbReference type="Pfam" id="PF13193">
    <property type="entry name" value="AMP-binding_C"/>
    <property type="match status" value="1"/>
</dbReference>
<dbReference type="FunFam" id="3.40.50.12780:FF:000012">
    <property type="entry name" value="Non-ribosomal peptide synthetase"/>
    <property type="match status" value="1"/>
</dbReference>
<dbReference type="Gene3D" id="1.10.10.1830">
    <property type="entry name" value="Non-ribosomal peptide synthase, adenylation domain"/>
    <property type="match status" value="1"/>
</dbReference>
<dbReference type="AlphaFoldDB" id="A0A2T6B7D8"/>
<dbReference type="SUPFAM" id="SSF56801">
    <property type="entry name" value="Acetyl-CoA synthetase-like"/>
    <property type="match status" value="1"/>
</dbReference>
<dbReference type="Pfam" id="PF18563">
    <property type="entry name" value="TubC_N"/>
    <property type="match status" value="1"/>
</dbReference>
<dbReference type="PROSITE" id="PS00012">
    <property type="entry name" value="PHOSPHOPANTETHEINE"/>
    <property type="match status" value="1"/>
</dbReference>
<comment type="similarity">
    <text evidence="2">Belongs to the ATP-dependent AMP-binding enzyme family.</text>
</comment>
<evidence type="ECO:0000256" key="2">
    <source>
        <dbReference type="ARBA" id="ARBA00006432"/>
    </source>
</evidence>
<keyword evidence="8" id="KW-1185">Reference proteome</keyword>
<keyword evidence="3" id="KW-0596">Phosphopantetheine</keyword>
<dbReference type="FunFam" id="1.10.1200.10:FF:000005">
    <property type="entry name" value="Nonribosomal peptide synthetase 1"/>
    <property type="match status" value="1"/>
</dbReference>
<dbReference type="FunFam" id="3.40.50.980:FF:000001">
    <property type="entry name" value="Non-ribosomal peptide synthetase"/>
    <property type="match status" value="1"/>
</dbReference>
<dbReference type="Gene3D" id="1.10.1200.10">
    <property type="entry name" value="ACP-like"/>
    <property type="match status" value="1"/>
</dbReference>
<dbReference type="FunFam" id="3.30.300.30:FF:000010">
    <property type="entry name" value="Enterobactin synthetase component F"/>
    <property type="match status" value="1"/>
</dbReference>
<dbReference type="GO" id="GO:0005737">
    <property type="term" value="C:cytoplasm"/>
    <property type="evidence" value="ECO:0007669"/>
    <property type="project" value="TreeGrafter"/>
</dbReference>
<dbReference type="InterPro" id="IPR010071">
    <property type="entry name" value="AA_adenyl_dom"/>
</dbReference>
<dbReference type="Pfam" id="PF00550">
    <property type="entry name" value="PP-binding"/>
    <property type="match status" value="1"/>
</dbReference>
<dbReference type="InterPro" id="IPR001242">
    <property type="entry name" value="Condensation_dom"/>
</dbReference>
<dbReference type="SUPFAM" id="SSF47336">
    <property type="entry name" value="ACP-like"/>
    <property type="match status" value="1"/>
</dbReference>
<dbReference type="GO" id="GO:0031177">
    <property type="term" value="F:phosphopantetheine binding"/>
    <property type="evidence" value="ECO:0007669"/>
    <property type="project" value="TreeGrafter"/>
</dbReference>
<dbReference type="Proteomes" id="UP000244069">
    <property type="component" value="Unassembled WGS sequence"/>
</dbReference>
<feature type="region of interest" description="Disordered" evidence="5">
    <location>
        <begin position="991"/>
        <end position="1021"/>
    </location>
</feature>
<dbReference type="CDD" id="cd19531">
    <property type="entry name" value="LCL_NRPS-like"/>
    <property type="match status" value="1"/>
</dbReference>
<dbReference type="GO" id="GO:0043041">
    <property type="term" value="P:amino acid activation for nonribosomal peptide biosynthetic process"/>
    <property type="evidence" value="ECO:0007669"/>
    <property type="project" value="TreeGrafter"/>
</dbReference>
<evidence type="ECO:0000256" key="5">
    <source>
        <dbReference type="SAM" id="MobiDB-lite"/>
    </source>
</evidence>
<dbReference type="InterPro" id="IPR036736">
    <property type="entry name" value="ACP-like_sf"/>
</dbReference>
<dbReference type="Pfam" id="PF00668">
    <property type="entry name" value="Condensation"/>
    <property type="match status" value="1"/>
</dbReference>
<dbReference type="RefSeq" id="WP_107974454.1">
    <property type="nucleotide sequence ID" value="NZ_BMEZ01000002.1"/>
</dbReference>
<gene>
    <name evidence="7" type="ORF">C8N44_10218</name>
</gene>
<feature type="domain" description="Carrier" evidence="6">
    <location>
        <begin position="1019"/>
        <end position="1095"/>
    </location>
</feature>
<evidence type="ECO:0000313" key="7">
    <source>
        <dbReference type="EMBL" id="PTX51974.1"/>
    </source>
</evidence>
<evidence type="ECO:0000256" key="3">
    <source>
        <dbReference type="ARBA" id="ARBA00022450"/>
    </source>
</evidence>
<dbReference type="InterPro" id="IPR025110">
    <property type="entry name" value="AMP-bd_C"/>
</dbReference>